<evidence type="ECO:0000313" key="1">
    <source>
        <dbReference type="EMBL" id="TPP11154.1"/>
    </source>
</evidence>
<proteinExistence type="predicted"/>
<sequence>MAHLSFNHSARLALIVAFMLGLSSCGNTIRGIGNDLGNAVDATQDAGRSVVNSVN</sequence>
<evidence type="ECO:0000313" key="2">
    <source>
        <dbReference type="Proteomes" id="UP000316429"/>
    </source>
</evidence>
<dbReference type="Proteomes" id="UP000316429">
    <property type="component" value="Unassembled WGS sequence"/>
</dbReference>
<protein>
    <submittedName>
        <fullName evidence="1">Entericidin B signal peptide protein</fullName>
    </submittedName>
</protein>
<dbReference type="AlphaFoldDB" id="A0A504U7S6"/>
<reference evidence="1 2" key="1">
    <citation type="submission" date="2019-06" db="EMBL/GenBank/DDBJ databases">
        <title>Rhizobium sp. CL12 isolated from roots of soybean.</title>
        <authorList>
            <person name="Wang C."/>
        </authorList>
    </citation>
    <scope>NUCLEOTIDE SEQUENCE [LARGE SCALE GENOMIC DNA]</scope>
    <source>
        <strain evidence="1 2">CL12</strain>
    </source>
</reference>
<dbReference type="RefSeq" id="WP_140827631.1">
    <property type="nucleotide sequence ID" value="NZ_VFYP01000001.1"/>
</dbReference>
<name>A0A504U7S6_9HYPH</name>
<keyword evidence="2" id="KW-1185">Reference proteome</keyword>
<accession>A0A504U7S6</accession>
<dbReference type="EMBL" id="VFYP01000001">
    <property type="protein sequence ID" value="TPP11154.1"/>
    <property type="molecule type" value="Genomic_DNA"/>
</dbReference>
<comment type="caution">
    <text evidence="1">The sequence shown here is derived from an EMBL/GenBank/DDBJ whole genome shotgun (WGS) entry which is preliminary data.</text>
</comment>
<gene>
    <name evidence="1" type="ORF">FJQ55_10135</name>
</gene>
<dbReference type="OrthoDB" id="7916802at2"/>
<organism evidence="1 2">
    <name type="scientific">Rhizobium glycinendophyticum</name>
    <dbReference type="NCBI Taxonomy" id="2589807"/>
    <lineage>
        <taxon>Bacteria</taxon>
        <taxon>Pseudomonadati</taxon>
        <taxon>Pseudomonadota</taxon>
        <taxon>Alphaproteobacteria</taxon>
        <taxon>Hyphomicrobiales</taxon>
        <taxon>Rhizobiaceae</taxon>
        <taxon>Rhizobium/Agrobacterium group</taxon>
        <taxon>Rhizobium</taxon>
    </lineage>
</organism>